<evidence type="ECO:0000313" key="2">
    <source>
        <dbReference type="Proteomes" id="UP000037510"/>
    </source>
</evidence>
<evidence type="ECO:0008006" key="3">
    <source>
        <dbReference type="Google" id="ProtNLM"/>
    </source>
</evidence>
<gene>
    <name evidence="1" type="ORF">OBRU01_26387</name>
</gene>
<dbReference type="Proteomes" id="UP000037510">
    <property type="component" value="Unassembled WGS sequence"/>
</dbReference>
<feature type="non-terminal residue" evidence="1">
    <location>
        <position position="154"/>
    </location>
</feature>
<name>A0A0L7K305_OPEBR</name>
<keyword evidence="2" id="KW-1185">Reference proteome</keyword>
<dbReference type="EMBL" id="JTDY01013191">
    <property type="protein sequence ID" value="KOB52176.1"/>
    <property type="molecule type" value="Genomic_DNA"/>
</dbReference>
<sequence length="154" mass="17952">MPRCTLCLGRPAEHRFGTKACAAPTRRGVLEKKERKKRIWIREWMARRSLGATRMILNELYHEDPREYKAVMRVTPEQVERLLNLIKTKIERQDTLMRDAIAARVKLEATLCFLSSGMSFRLLSVFFRISKASISKFIPEVCDAISEALDEYFQ</sequence>
<dbReference type="AlphaFoldDB" id="A0A0L7K305"/>
<accession>A0A0L7K305</accession>
<organism evidence="1 2">
    <name type="scientific">Operophtera brumata</name>
    <name type="common">Winter moth</name>
    <name type="synonym">Phalaena brumata</name>
    <dbReference type="NCBI Taxonomy" id="104452"/>
    <lineage>
        <taxon>Eukaryota</taxon>
        <taxon>Metazoa</taxon>
        <taxon>Ecdysozoa</taxon>
        <taxon>Arthropoda</taxon>
        <taxon>Hexapoda</taxon>
        <taxon>Insecta</taxon>
        <taxon>Pterygota</taxon>
        <taxon>Neoptera</taxon>
        <taxon>Endopterygota</taxon>
        <taxon>Lepidoptera</taxon>
        <taxon>Glossata</taxon>
        <taxon>Ditrysia</taxon>
        <taxon>Geometroidea</taxon>
        <taxon>Geometridae</taxon>
        <taxon>Larentiinae</taxon>
        <taxon>Operophtera</taxon>
    </lineage>
</organism>
<reference evidence="1 2" key="1">
    <citation type="journal article" date="2015" name="Genome Biol. Evol.">
        <title>The genome of winter moth (Operophtera brumata) provides a genomic perspective on sexual dimorphism and phenology.</title>
        <authorList>
            <person name="Derks M.F."/>
            <person name="Smit S."/>
            <person name="Salis L."/>
            <person name="Schijlen E."/>
            <person name="Bossers A."/>
            <person name="Mateman C."/>
            <person name="Pijl A.S."/>
            <person name="de Ridder D."/>
            <person name="Groenen M.A."/>
            <person name="Visser M.E."/>
            <person name="Megens H.J."/>
        </authorList>
    </citation>
    <scope>NUCLEOTIDE SEQUENCE [LARGE SCALE GENOMIC DNA]</scope>
    <source>
        <strain evidence="1">WM2013NL</strain>
        <tissue evidence="1">Head and thorax</tissue>
    </source>
</reference>
<comment type="caution">
    <text evidence="1">The sequence shown here is derived from an EMBL/GenBank/DDBJ whole genome shotgun (WGS) entry which is preliminary data.</text>
</comment>
<proteinExistence type="predicted"/>
<protein>
    <recommendedName>
        <fullName evidence="3">Nuclease HARBI1</fullName>
    </recommendedName>
</protein>
<evidence type="ECO:0000313" key="1">
    <source>
        <dbReference type="EMBL" id="KOB52176.1"/>
    </source>
</evidence>